<dbReference type="InterPro" id="IPR000192">
    <property type="entry name" value="Aminotrans_V_dom"/>
</dbReference>
<proteinExistence type="predicted"/>
<accession>A0ABT7BY57</accession>
<dbReference type="PANTHER" id="PTHR43092">
    <property type="entry name" value="L-CYSTEINE DESULFHYDRASE"/>
    <property type="match status" value="1"/>
</dbReference>
<dbReference type="PANTHER" id="PTHR43092:SF2">
    <property type="entry name" value="HERCYNYLCYSTEINE SULFOXIDE LYASE"/>
    <property type="match status" value="1"/>
</dbReference>
<dbReference type="InterPro" id="IPR015422">
    <property type="entry name" value="PyrdxlP-dep_Trfase_small"/>
</dbReference>
<evidence type="ECO:0000313" key="4">
    <source>
        <dbReference type="Proteomes" id="UP001232992"/>
    </source>
</evidence>
<dbReference type="GO" id="GO:0008483">
    <property type="term" value="F:transaminase activity"/>
    <property type="evidence" value="ECO:0007669"/>
    <property type="project" value="UniProtKB-KW"/>
</dbReference>
<gene>
    <name evidence="3" type="ORF">PMH09_11140</name>
</gene>
<protein>
    <submittedName>
        <fullName evidence="3">Aminotransferase class V-fold PLP-dependent enzyme</fullName>
    </submittedName>
</protein>
<dbReference type="EMBL" id="JAQOSQ010000009">
    <property type="protein sequence ID" value="MDJ1183742.1"/>
    <property type="molecule type" value="Genomic_DNA"/>
</dbReference>
<evidence type="ECO:0000256" key="1">
    <source>
        <dbReference type="ARBA" id="ARBA00022898"/>
    </source>
</evidence>
<sequence>MDYNFTDPDLFPSWKQWWTLDPDRIYLNHGAFGACPRPVLEQQKELRAQLERNPTRFMVHELEPLLDEARDRLAEFVGAKSAELAFIPNTTTGISTVLRSLSFAPGDELLTTTQEYNACRNALDFVAARTGANVVTVPVPFPFENEEMAIAAILSGISEKTRLVLLDHITSVTSLIFPIQQLARELRDRQIDFLVDGAHVPGQIPLNLAELGVTYYCGNCHKWLCSPKGAAFLYVREDKQSLIHPLTISHGANSSRRDRSRFHLEFDWTGSNDPTPYLCLPATLDFINTRVPGGWMGLMESNHHKVIQARQVLCDALGIAPLTGDRAIGSMASLPLPEGCARTLYRQLSEEKGIEVAIKPFPHPPHRLLRICAQIYNDLNDYQQLAIALNTLL</sequence>
<comment type="caution">
    <text evidence="3">The sequence shown here is derived from an EMBL/GenBank/DDBJ whole genome shotgun (WGS) entry which is preliminary data.</text>
</comment>
<evidence type="ECO:0000259" key="2">
    <source>
        <dbReference type="Pfam" id="PF00266"/>
    </source>
</evidence>
<dbReference type="Pfam" id="PF00266">
    <property type="entry name" value="Aminotran_5"/>
    <property type="match status" value="1"/>
</dbReference>
<name>A0ABT7BY57_9CYAN</name>
<reference evidence="3 4" key="1">
    <citation type="submission" date="2023-01" db="EMBL/GenBank/DDBJ databases">
        <title>Novel diversity within Roseofilum (Cyanobacteria; Desertifilaceae) from marine benthic mats with descriptions of four novel species.</title>
        <authorList>
            <person name="Wang Y."/>
            <person name="Berthold D.E."/>
            <person name="Hu J."/>
            <person name="Lefler F.W."/>
            <person name="Laughinghouse H.D. IV."/>
        </authorList>
    </citation>
    <scope>NUCLEOTIDE SEQUENCE [LARGE SCALE GENOMIC DNA]</scope>
    <source>
        <strain evidence="3 4">BLCC-M143</strain>
    </source>
</reference>
<keyword evidence="3" id="KW-0808">Transferase</keyword>
<dbReference type="InterPro" id="IPR015424">
    <property type="entry name" value="PyrdxlP-dep_Trfase"/>
</dbReference>
<dbReference type="SUPFAM" id="SSF53383">
    <property type="entry name" value="PLP-dependent transferases"/>
    <property type="match status" value="1"/>
</dbReference>
<keyword evidence="1" id="KW-0663">Pyridoxal phosphate</keyword>
<organism evidence="3 4">
    <name type="scientific">Roseofilum casamattae BLCC-M143</name>
    <dbReference type="NCBI Taxonomy" id="3022442"/>
    <lineage>
        <taxon>Bacteria</taxon>
        <taxon>Bacillati</taxon>
        <taxon>Cyanobacteriota</taxon>
        <taxon>Cyanophyceae</taxon>
        <taxon>Desertifilales</taxon>
        <taxon>Desertifilaceae</taxon>
        <taxon>Roseofilum</taxon>
        <taxon>Roseofilum casamattae</taxon>
    </lineage>
</organism>
<keyword evidence="3" id="KW-0032">Aminotransferase</keyword>
<feature type="domain" description="Aminotransferase class V" evidence="2">
    <location>
        <begin position="25"/>
        <end position="249"/>
    </location>
</feature>
<dbReference type="InterPro" id="IPR015421">
    <property type="entry name" value="PyrdxlP-dep_Trfase_major"/>
</dbReference>
<dbReference type="Gene3D" id="3.90.1150.10">
    <property type="entry name" value="Aspartate Aminotransferase, domain 1"/>
    <property type="match status" value="1"/>
</dbReference>
<dbReference type="Gene3D" id="3.40.640.10">
    <property type="entry name" value="Type I PLP-dependent aspartate aminotransferase-like (Major domain)"/>
    <property type="match status" value="1"/>
</dbReference>
<dbReference type="RefSeq" id="WP_283758394.1">
    <property type="nucleotide sequence ID" value="NZ_JAQOSQ010000009.1"/>
</dbReference>
<dbReference type="Proteomes" id="UP001232992">
    <property type="component" value="Unassembled WGS sequence"/>
</dbReference>
<keyword evidence="4" id="KW-1185">Reference proteome</keyword>
<evidence type="ECO:0000313" key="3">
    <source>
        <dbReference type="EMBL" id="MDJ1183742.1"/>
    </source>
</evidence>